<accession>A0ABX8VZS4</accession>
<evidence type="ECO:0000313" key="2">
    <source>
        <dbReference type="Proteomes" id="UP000824976"/>
    </source>
</evidence>
<protein>
    <submittedName>
        <fullName evidence="1">Beta family protein</fullName>
    </submittedName>
</protein>
<proteinExistence type="predicted"/>
<evidence type="ECO:0000313" key="1">
    <source>
        <dbReference type="EMBL" id="QYM91249.1"/>
    </source>
</evidence>
<keyword evidence="2" id="KW-1185">Reference proteome</keyword>
<organism evidence="1 2">
    <name type="scientific">Dickeya zeae</name>
    <dbReference type="NCBI Taxonomy" id="204042"/>
    <lineage>
        <taxon>Bacteria</taxon>
        <taxon>Pseudomonadati</taxon>
        <taxon>Pseudomonadota</taxon>
        <taxon>Gammaproteobacteria</taxon>
        <taxon>Enterobacterales</taxon>
        <taxon>Pectobacteriaceae</taxon>
        <taxon>Dickeya</taxon>
    </lineage>
</organism>
<sequence length="366" mass="41257">MKEISYVPILKTKRAEFSAITQLASQVKSSIAPIFEIEPVPLDPDTDVPEKTYNSLLDGFGRKLLSSCTDINIIYIDGLLIDERFIDPVDYPPMANAVNQARTAGLHVIPVSSPTRTTSYLNQIDSLIQNEVCLRLTMTDLANPQLVSGYITRLRIPYENIDVVIDLRDTISNGAFESGQSYMLALGLINNLTNLNKFRRVILSAGSFPVDLSEISVGVYSQPRFEWLLWQQLYRSNDLERKIIYSDYGVQHPDYTRLATRFPSVSASVRYTGNDDFWVFRGKSANQYGYDQYGSHSQSIVSHPEYSGQQFSAGDQDIFNYASVYASHIQSPSPNNKFGSPEVWRRIGQNHHITKVVEQLASLYGL</sequence>
<dbReference type="EMBL" id="CP040817">
    <property type="protein sequence ID" value="QYM91249.1"/>
    <property type="molecule type" value="Genomic_DNA"/>
</dbReference>
<dbReference type="Pfam" id="PF14350">
    <property type="entry name" value="Beta_protein"/>
    <property type="match status" value="1"/>
</dbReference>
<dbReference type="Proteomes" id="UP000824976">
    <property type="component" value="Chromosome"/>
</dbReference>
<name>A0ABX8VZS4_9GAMM</name>
<dbReference type="RefSeq" id="WP_220177897.1">
    <property type="nucleotide sequence ID" value="NZ_CP040817.1"/>
</dbReference>
<gene>
    <name evidence="1" type="ORF">FGI21_04815</name>
</gene>
<dbReference type="InterPro" id="IPR025683">
    <property type="entry name" value="Protein_beta"/>
</dbReference>
<reference evidence="1 2" key="1">
    <citation type="submission" date="2019-06" db="EMBL/GenBank/DDBJ databases">
        <title>Complete genome of Dickeya zeae PL65.</title>
        <authorList>
            <person name="Boluk G."/>
            <person name="Arif M."/>
        </authorList>
    </citation>
    <scope>NUCLEOTIDE SEQUENCE [LARGE SCALE GENOMIC DNA]</scope>
    <source>
        <strain evidence="1 2">PL65</strain>
    </source>
</reference>